<dbReference type="Gene3D" id="3.40.50.150">
    <property type="entry name" value="Vaccinia Virus protein VP39"/>
    <property type="match status" value="1"/>
</dbReference>
<dbReference type="Proteomes" id="UP001165135">
    <property type="component" value="Unassembled WGS sequence"/>
</dbReference>
<evidence type="ECO:0000313" key="3">
    <source>
        <dbReference type="Proteomes" id="UP001165135"/>
    </source>
</evidence>
<dbReference type="CDD" id="cd02440">
    <property type="entry name" value="AdoMet_MTases"/>
    <property type="match status" value="1"/>
</dbReference>
<evidence type="ECO:0000313" key="2">
    <source>
        <dbReference type="EMBL" id="GLY78633.1"/>
    </source>
</evidence>
<sequence length="286" mass="30934">MSGAAVPIAGFHLELDPVLREAEYLGDAQEESVYGDGVNPADFYTGIVAELYGPLKSFSQDPEPYAAFIEQVGAPALELGCGDGDPLLELRRRGLEVEGVDSSADMLERLGRRAHEQGITATVFHQRMEALELPRRYRAIFLAGPTFTLLPDDVAALACLRGIRAHLAEGGAALVPLFVPSPTPAEQIGRVRTAFAADGAELRVSVVAEERDEVARTQTTLLRYERHRGADRSVAERPWVLHWYSRSGFEALAASAGLTVTAVTDDHGNPAPISATDLNFRLRTTA</sequence>
<dbReference type="EMBL" id="BSTJ01000009">
    <property type="protein sequence ID" value="GLY78633.1"/>
    <property type="molecule type" value="Genomic_DNA"/>
</dbReference>
<dbReference type="InterPro" id="IPR029063">
    <property type="entry name" value="SAM-dependent_MTases_sf"/>
</dbReference>
<accession>A0A9W6RMZ6</accession>
<dbReference type="Gene3D" id="2.20.130.10">
    <property type="entry name" value="CAC2371-like domains"/>
    <property type="match status" value="1"/>
</dbReference>
<evidence type="ECO:0000259" key="1">
    <source>
        <dbReference type="Pfam" id="PF13649"/>
    </source>
</evidence>
<dbReference type="Pfam" id="PF13649">
    <property type="entry name" value="Methyltransf_25"/>
    <property type="match status" value="1"/>
</dbReference>
<name>A0A9W6RMZ6_9ACTN</name>
<organism evidence="2 3">
    <name type="scientific">Actinoallomurus iriomotensis</name>
    <dbReference type="NCBI Taxonomy" id="478107"/>
    <lineage>
        <taxon>Bacteria</taxon>
        <taxon>Bacillati</taxon>
        <taxon>Actinomycetota</taxon>
        <taxon>Actinomycetes</taxon>
        <taxon>Streptosporangiales</taxon>
        <taxon>Thermomonosporaceae</taxon>
        <taxon>Actinoallomurus</taxon>
    </lineage>
</organism>
<proteinExistence type="predicted"/>
<feature type="domain" description="Methyltransferase" evidence="1">
    <location>
        <begin position="77"/>
        <end position="171"/>
    </location>
</feature>
<dbReference type="SUPFAM" id="SSF53335">
    <property type="entry name" value="S-adenosyl-L-methionine-dependent methyltransferases"/>
    <property type="match status" value="1"/>
</dbReference>
<dbReference type="InterPro" id="IPR041698">
    <property type="entry name" value="Methyltransf_25"/>
</dbReference>
<reference evidence="2" key="1">
    <citation type="submission" date="2023-03" db="EMBL/GenBank/DDBJ databases">
        <title>Actinoallomurus iriomotensis NBRC 103681.</title>
        <authorList>
            <person name="Ichikawa N."/>
            <person name="Sato H."/>
            <person name="Tonouchi N."/>
        </authorList>
    </citation>
    <scope>NUCLEOTIDE SEQUENCE</scope>
    <source>
        <strain evidence="2">NBRC 103681</strain>
    </source>
</reference>
<dbReference type="AlphaFoldDB" id="A0A9W6RMZ6"/>
<protein>
    <recommendedName>
        <fullName evidence="1">Methyltransferase domain-containing protein</fullName>
    </recommendedName>
</protein>
<dbReference type="RefSeq" id="WP_285629489.1">
    <property type="nucleotide sequence ID" value="NZ_BSTJ01000009.1"/>
</dbReference>
<gene>
    <name evidence="2" type="ORF">Airi01_069000</name>
</gene>
<comment type="caution">
    <text evidence="2">The sequence shown here is derived from an EMBL/GenBank/DDBJ whole genome shotgun (WGS) entry which is preliminary data.</text>
</comment>